<keyword evidence="2" id="KW-1185">Reference proteome</keyword>
<organism evidence="1 2">
    <name type="scientific">Brevundimonas alba</name>
    <dbReference type="NCBI Taxonomy" id="74314"/>
    <lineage>
        <taxon>Bacteria</taxon>
        <taxon>Pseudomonadati</taxon>
        <taxon>Pseudomonadota</taxon>
        <taxon>Alphaproteobacteria</taxon>
        <taxon>Caulobacterales</taxon>
        <taxon>Caulobacteraceae</taxon>
        <taxon>Brevundimonas</taxon>
    </lineage>
</organism>
<evidence type="ECO:0000313" key="2">
    <source>
        <dbReference type="Proteomes" id="UP000587415"/>
    </source>
</evidence>
<reference evidence="1 2" key="1">
    <citation type="submission" date="2020-03" db="EMBL/GenBank/DDBJ databases">
        <title>Genomic Encyclopedia of Type Strains, Phase IV (KMG-IV): sequencing the most valuable type-strain genomes for metagenomic binning, comparative biology and taxonomic classification.</title>
        <authorList>
            <person name="Goeker M."/>
        </authorList>
    </citation>
    <scope>NUCLEOTIDE SEQUENCE [LARGE SCALE GENOMIC DNA]</scope>
    <source>
        <strain evidence="1 2">DSM 4736</strain>
    </source>
</reference>
<comment type="caution">
    <text evidence="1">The sequence shown here is derived from an EMBL/GenBank/DDBJ whole genome shotgun (WGS) entry which is preliminary data.</text>
</comment>
<name>A0A7X6BP47_9CAUL</name>
<dbReference type="RefSeq" id="WP_168046017.1">
    <property type="nucleotide sequence ID" value="NZ_JAATJM010000001.1"/>
</dbReference>
<protein>
    <submittedName>
        <fullName evidence="1">Uncharacterized protein</fullName>
    </submittedName>
</protein>
<gene>
    <name evidence="1" type="ORF">GGQ87_001409</name>
</gene>
<evidence type="ECO:0000313" key="1">
    <source>
        <dbReference type="EMBL" id="NJC41151.1"/>
    </source>
</evidence>
<dbReference type="AlphaFoldDB" id="A0A7X6BP47"/>
<proteinExistence type="predicted"/>
<dbReference type="Proteomes" id="UP000587415">
    <property type="component" value="Unassembled WGS sequence"/>
</dbReference>
<dbReference type="EMBL" id="JAATJM010000001">
    <property type="protein sequence ID" value="NJC41151.1"/>
    <property type="molecule type" value="Genomic_DNA"/>
</dbReference>
<sequence>MIGAARCFSSDACSFRKSKGTFFMSNFILKFAHVSVQPSGDENSIRRAVGFVNIGQLLSILDSKALAPNPRSAKRNAIVEGILGTLNDTPELFRFKSKGLLISSHRVEELQRGRFRVTFEKEFVDGVLDGGHNLFAIGLFVLSQVLEHKEVARIKTWEQLDHVWAEKRKEIEGLEFDPEDLVSVELLYPGSNSEADQEAFDRAAFDISQARNANTEVKTEAFQNKLGFYDVLKDALPVELSQRVEWKPGVVEQAEAKPIPVRDIVALAWIPLNLANEHKLLPIDISVLPQNIYRNKGECSDKFKTLMAHNEVTEPIGGQAGQARELKHVTVESCLFIAGDLPRLYDLIYEKFPRFYNDGTHRFGSRNVVKMYDPDKLKQLKADGKDASGYTGIRPLTPFFQRSSKDMKWKYPDALIIPFVTALSALMKIEGDEVVWAVDDIDKTVLEKLEKAAPLYDGQLDAYDWDPQRLAKSPSSHKQAASYYRVL</sequence>
<accession>A0A7X6BP47</accession>